<name>A0A431USN9_9BACI</name>
<dbReference type="RefSeq" id="WP_126294727.1">
    <property type="nucleotide sequence ID" value="NZ_JAXUAO010000102.1"/>
</dbReference>
<sequence>MCILCSDFITQVHWTDQRKESTNGEVIIGEGQRERQRERLKRVQLCNEILALYKLKIRDWNGSKFILEDAKGNTRIVHDLGVLWHDVQELVGKAINPLDEYLISTMKNKKG</sequence>
<dbReference type="OrthoDB" id="2086168at2"/>
<comment type="caution">
    <text evidence="1">The sequence shown here is derived from an EMBL/GenBank/DDBJ whole genome shotgun (WGS) entry which is preliminary data.</text>
</comment>
<accession>A0A431USN9</accession>
<dbReference type="EMBL" id="RXNR01000032">
    <property type="protein sequence ID" value="RTQ92440.1"/>
    <property type="molecule type" value="Genomic_DNA"/>
</dbReference>
<keyword evidence="2" id="KW-1185">Reference proteome</keyword>
<evidence type="ECO:0000313" key="2">
    <source>
        <dbReference type="Proteomes" id="UP000276349"/>
    </source>
</evidence>
<protein>
    <submittedName>
        <fullName evidence="1">Uncharacterized protein</fullName>
    </submittedName>
</protein>
<gene>
    <name evidence="1" type="ORF">EKG35_12115</name>
</gene>
<organism evidence="1 2">
    <name type="scientific">Lysinibacillus telephonicus</name>
    <dbReference type="NCBI Taxonomy" id="1714840"/>
    <lineage>
        <taxon>Bacteria</taxon>
        <taxon>Bacillati</taxon>
        <taxon>Bacillota</taxon>
        <taxon>Bacilli</taxon>
        <taxon>Bacillales</taxon>
        <taxon>Bacillaceae</taxon>
        <taxon>Lysinibacillus</taxon>
    </lineage>
</organism>
<dbReference type="AlphaFoldDB" id="A0A431USN9"/>
<proteinExistence type="predicted"/>
<dbReference type="Proteomes" id="UP000276349">
    <property type="component" value="Unassembled WGS sequence"/>
</dbReference>
<reference evidence="1 2" key="1">
    <citation type="submission" date="2018-12" db="EMBL/GenBank/DDBJ databases">
        <authorList>
            <person name="Yu L."/>
        </authorList>
    </citation>
    <scope>NUCLEOTIDE SEQUENCE [LARGE SCALE GENOMIC DNA]</scope>
    <source>
        <strain evidence="1 2">S5H2222</strain>
    </source>
</reference>
<evidence type="ECO:0000313" key="1">
    <source>
        <dbReference type="EMBL" id="RTQ92440.1"/>
    </source>
</evidence>